<dbReference type="PANTHER" id="PTHR21098">
    <property type="entry name" value="RIBOFLAVIN SYNTHASE ALPHA CHAIN"/>
    <property type="match status" value="1"/>
</dbReference>
<organism evidence="12 13">
    <name type="scientific">Kocuria dechangensis</name>
    <dbReference type="NCBI Taxonomy" id="1176249"/>
    <lineage>
        <taxon>Bacteria</taxon>
        <taxon>Bacillati</taxon>
        <taxon>Actinomycetota</taxon>
        <taxon>Actinomycetes</taxon>
        <taxon>Micrococcales</taxon>
        <taxon>Micrococcaceae</taxon>
        <taxon>Kocuria</taxon>
    </lineage>
</organism>
<comment type="function">
    <text evidence="2">Catalyzes the dismutation of two molecules of 6,7-dimethyl-8-ribityllumazine, resulting in the formation of riboflavin and 5-amino-6-(D-ribitylamino)uracil.</text>
</comment>
<dbReference type="PIRSF" id="PIRSF000498">
    <property type="entry name" value="Riboflavin_syn_A"/>
    <property type="match status" value="1"/>
</dbReference>
<dbReference type="EC" id="2.5.1.9" evidence="4 9"/>
<dbReference type="PANTHER" id="PTHR21098:SF12">
    <property type="entry name" value="RIBOFLAVIN SYNTHASE"/>
    <property type="match status" value="1"/>
</dbReference>
<dbReference type="FunFam" id="2.40.30.20:FF:000004">
    <property type="entry name" value="Riboflavin synthase, alpha subunit"/>
    <property type="match status" value="1"/>
</dbReference>
<evidence type="ECO:0000313" key="13">
    <source>
        <dbReference type="Proteomes" id="UP000638848"/>
    </source>
</evidence>
<dbReference type="GO" id="GO:0004746">
    <property type="term" value="F:riboflavin synthase activity"/>
    <property type="evidence" value="ECO:0007669"/>
    <property type="project" value="UniProtKB-UniRule"/>
</dbReference>
<comment type="pathway">
    <text evidence="3">Cofactor biosynthesis; riboflavin biosynthesis; riboflavin from 2-hydroxy-3-oxobutyl phosphate and 5-amino-6-(D-ribitylamino)uracil: step 2/2.</text>
</comment>
<evidence type="ECO:0000256" key="2">
    <source>
        <dbReference type="ARBA" id="ARBA00002803"/>
    </source>
</evidence>
<evidence type="ECO:0000256" key="10">
    <source>
        <dbReference type="PROSITE-ProRule" id="PRU00524"/>
    </source>
</evidence>
<dbReference type="NCBIfam" id="TIGR00187">
    <property type="entry name" value="ribE"/>
    <property type="match status" value="1"/>
</dbReference>
<feature type="domain" description="Lumazine-binding" evidence="11">
    <location>
        <begin position="102"/>
        <end position="203"/>
    </location>
</feature>
<evidence type="ECO:0000256" key="6">
    <source>
        <dbReference type="ARBA" id="ARBA00022619"/>
    </source>
</evidence>
<sequence length="225" mass="22817">MFTGIVAGQGTVRSVEARPDGTSARLLVDAGALVADLPHGGSLAVNGVCLTATRTEQIGPGQFLADVIGETLVRTNLGALAAGDAVNLERCVPAGGRLDGHVVQGHVDGTGTVAEREDLGEWERVRVALPAELAPFVAEKGSIAVDGVSLTVTAVSEPGDPAPWFEVGLIPATLAETTLGRRPAGSTVNLEVDVLAKYAQRLLAFARIDSTPQGPATGPAAGEGA</sequence>
<evidence type="ECO:0000313" key="12">
    <source>
        <dbReference type="EMBL" id="GGG56339.1"/>
    </source>
</evidence>
<gene>
    <name evidence="12" type="primary">ribE</name>
    <name evidence="12" type="ORF">GCM10011374_18990</name>
</gene>
<dbReference type="CDD" id="cd00402">
    <property type="entry name" value="Riboflavin_synthase_like"/>
    <property type="match status" value="1"/>
</dbReference>
<dbReference type="Proteomes" id="UP000638848">
    <property type="component" value="Unassembled WGS sequence"/>
</dbReference>
<protein>
    <recommendedName>
        <fullName evidence="5 9">Riboflavin synthase</fullName>
        <ecNumber evidence="4 9">2.5.1.9</ecNumber>
    </recommendedName>
</protein>
<dbReference type="RefSeq" id="WP_188536573.1">
    <property type="nucleotide sequence ID" value="NZ_BMEQ01000008.1"/>
</dbReference>
<evidence type="ECO:0000256" key="4">
    <source>
        <dbReference type="ARBA" id="ARBA00012827"/>
    </source>
</evidence>
<evidence type="ECO:0000256" key="7">
    <source>
        <dbReference type="ARBA" id="ARBA00022679"/>
    </source>
</evidence>
<keyword evidence="8" id="KW-0677">Repeat</keyword>
<evidence type="ECO:0000256" key="1">
    <source>
        <dbReference type="ARBA" id="ARBA00000968"/>
    </source>
</evidence>
<dbReference type="Pfam" id="PF00677">
    <property type="entry name" value="Lum_binding"/>
    <property type="match status" value="2"/>
</dbReference>
<comment type="caution">
    <text evidence="12">The sequence shown here is derived from an EMBL/GenBank/DDBJ whole genome shotgun (WGS) entry which is preliminary data.</text>
</comment>
<evidence type="ECO:0000256" key="3">
    <source>
        <dbReference type="ARBA" id="ARBA00004887"/>
    </source>
</evidence>
<dbReference type="PROSITE" id="PS51177">
    <property type="entry name" value="LUMAZINE_BIND"/>
    <property type="match status" value="2"/>
</dbReference>
<dbReference type="InterPro" id="IPR026017">
    <property type="entry name" value="Lumazine-bd_dom"/>
</dbReference>
<keyword evidence="6" id="KW-0686">Riboflavin biosynthesis</keyword>
<evidence type="ECO:0000256" key="9">
    <source>
        <dbReference type="NCBIfam" id="TIGR00187"/>
    </source>
</evidence>
<dbReference type="AlphaFoldDB" id="A0A917LTQ3"/>
<comment type="catalytic activity">
    <reaction evidence="1">
        <text>2 6,7-dimethyl-8-(1-D-ribityl)lumazine + H(+) = 5-amino-6-(D-ribitylamino)uracil + riboflavin</text>
        <dbReference type="Rhea" id="RHEA:20772"/>
        <dbReference type="ChEBI" id="CHEBI:15378"/>
        <dbReference type="ChEBI" id="CHEBI:15934"/>
        <dbReference type="ChEBI" id="CHEBI:57986"/>
        <dbReference type="ChEBI" id="CHEBI:58201"/>
        <dbReference type="EC" id="2.5.1.9"/>
    </reaction>
</comment>
<keyword evidence="13" id="KW-1185">Reference proteome</keyword>
<evidence type="ECO:0000259" key="11">
    <source>
        <dbReference type="PROSITE" id="PS51177"/>
    </source>
</evidence>
<feature type="domain" description="Lumazine-binding" evidence="11">
    <location>
        <begin position="1"/>
        <end position="101"/>
    </location>
</feature>
<dbReference type="InterPro" id="IPR001783">
    <property type="entry name" value="Lumazine-bd"/>
</dbReference>
<reference evidence="12" key="2">
    <citation type="submission" date="2020-09" db="EMBL/GenBank/DDBJ databases">
        <authorList>
            <person name="Sun Q."/>
            <person name="Zhou Y."/>
        </authorList>
    </citation>
    <scope>NUCLEOTIDE SEQUENCE</scope>
    <source>
        <strain evidence="12">CGMCC 1.12187</strain>
    </source>
</reference>
<dbReference type="InterPro" id="IPR017938">
    <property type="entry name" value="Riboflavin_synthase-like_b-brl"/>
</dbReference>
<dbReference type="SUPFAM" id="SSF63380">
    <property type="entry name" value="Riboflavin synthase domain-like"/>
    <property type="match status" value="2"/>
</dbReference>
<dbReference type="GO" id="GO:0009231">
    <property type="term" value="P:riboflavin biosynthetic process"/>
    <property type="evidence" value="ECO:0007669"/>
    <property type="project" value="UniProtKB-KW"/>
</dbReference>
<accession>A0A917LTQ3</accession>
<feature type="repeat" description="Lumazine-binding" evidence="10">
    <location>
        <begin position="102"/>
        <end position="203"/>
    </location>
</feature>
<dbReference type="Gene3D" id="2.40.30.20">
    <property type="match status" value="2"/>
</dbReference>
<evidence type="ECO:0000256" key="5">
    <source>
        <dbReference type="ARBA" id="ARBA00013950"/>
    </source>
</evidence>
<dbReference type="NCBIfam" id="NF006767">
    <property type="entry name" value="PRK09289.1"/>
    <property type="match status" value="1"/>
</dbReference>
<dbReference type="InterPro" id="IPR023366">
    <property type="entry name" value="ATP_synth_asu-like_sf"/>
</dbReference>
<dbReference type="EMBL" id="BMEQ01000008">
    <property type="protein sequence ID" value="GGG56339.1"/>
    <property type="molecule type" value="Genomic_DNA"/>
</dbReference>
<proteinExistence type="predicted"/>
<name>A0A917LTQ3_9MICC</name>
<reference evidence="12" key="1">
    <citation type="journal article" date="2014" name="Int. J. Syst. Evol. Microbiol.">
        <title>Complete genome sequence of Corynebacterium casei LMG S-19264T (=DSM 44701T), isolated from a smear-ripened cheese.</title>
        <authorList>
            <consortium name="US DOE Joint Genome Institute (JGI-PGF)"/>
            <person name="Walter F."/>
            <person name="Albersmeier A."/>
            <person name="Kalinowski J."/>
            <person name="Ruckert C."/>
        </authorList>
    </citation>
    <scope>NUCLEOTIDE SEQUENCE</scope>
    <source>
        <strain evidence="12">CGMCC 1.12187</strain>
    </source>
</reference>
<evidence type="ECO:0000256" key="8">
    <source>
        <dbReference type="ARBA" id="ARBA00022737"/>
    </source>
</evidence>
<keyword evidence="7" id="KW-0808">Transferase</keyword>
<feature type="repeat" description="Lumazine-binding" evidence="10">
    <location>
        <begin position="1"/>
        <end position="101"/>
    </location>
</feature>